<keyword evidence="7" id="KW-1185">Reference proteome</keyword>
<evidence type="ECO:0000313" key="6">
    <source>
        <dbReference type="EMBL" id="GAA2471836.1"/>
    </source>
</evidence>
<feature type="region of interest" description="Disordered" evidence="3">
    <location>
        <begin position="258"/>
        <end position="277"/>
    </location>
</feature>
<evidence type="ECO:0000256" key="4">
    <source>
        <dbReference type="SAM" id="Phobius"/>
    </source>
</evidence>
<sequence>MSGSRQKPVEAYLAEQHLGDRLSALVDGELGHDTRERVLAHLATCARCKAEADAQRALKSVFATAAPPPPSASLLARLQGLPGGGDGDADTPPGGLFGHDPETRAPGDPGTFGLRRGFSFGYVPARPGGSGPERTGFHEETGFGGPFGEGGFRVHPVGRPEDGRSASRGLRFAFAAAGAVSLAAVALGGVTTAIPGYPAADARGSGSNVIPARTTGTGGTGATTSADAQRRRQGPLTALGGGAPLGRTAPPTAAVTAPLVPGAPDIAAGQPQDTGGRPTGPLMTGVNAVTPLIRPLDKALDLQLGKWSTAPMVPGMLSDSGPDPAPHNPIRPAASATPQASPLVAPATPRRTP</sequence>
<feature type="region of interest" description="Disordered" evidence="3">
    <location>
        <begin position="310"/>
        <end position="353"/>
    </location>
</feature>
<dbReference type="Pfam" id="PF13490">
    <property type="entry name" value="zf-HC2"/>
    <property type="match status" value="1"/>
</dbReference>
<keyword evidence="2" id="KW-0804">Transcription</keyword>
<evidence type="ECO:0000256" key="1">
    <source>
        <dbReference type="ARBA" id="ARBA00023015"/>
    </source>
</evidence>
<dbReference type="EMBL" id="BAAATL010000005">
    <property type="protein sequence ID" value="GAA2471836.1"/>
    <property type="molecule type" value="Genomic_DNA"/>
</dbReference>
<feature type="transmembrane region" description="Helical" evidence="4">
    <location>
        <begin position="172"/>
        <end position="197"/>
    </location>
</feature>
<accession>A0ABN3KWR6</accession>
<name>A0ABN3KWR6_9ACTN</name>
<reference evidence="6 7" key="1">
    <citation type="journal article" date="2019" name="Int. J. Syst. Evol. Microbiol.">
        <title>The Global Catalogue of Microorganisms (GCM) 10K type strain sequencing project: providing services to taxonomists for standard genome sequencing and annotation.</title>
        <authorList>
            <consortium name="The Broad Institute Genomics Platform"/>
            <consortium name="The Broad Institute Genome Sequencing Center for Infectious Disease"/>
            <person name="Wu L."/>
            <person name="Ma J."/>
        </authorList>
    </citation>
    <scope>NUCLEOTIDE SEQUENCE [LARGE SCALE GENOMIC DNA]</scope>
    <source>
        <strain evidence="6 7">JCM 6923</strain>
    </source>
</reference>
<gene>
    <name evidence="6" type="ORF">GCM10010422_12970</name>
</gene>
<evidence type="ECO:0000256" key="2">
    <source>
        <dbReference type="ARBA" id="ARBA00023163"/>
    </source>
</evidence>
<dbReference type="RefSeq" id="WP_346077252.1">
    <property type="nucleotide sequence ID" value="NZ_BAAATL010000005.1"/>
</dbReference>
<organism evidence="6 7">
    <name type="scientific">Streptomyces graminearus</name>
    <dbReference type="NCBI Taxonomy" id="284030"/>
    <lineage>
        <taxon>Bacteria</taxon>
        <taxon>Bacillati</taxon>
        <taxon>Actinomycetota</taxon>
        <taxon>Actinomycetes</taxon>
        <taxon>Kitasatosporales</taxon>
        <taxon>Streptomycetaceae</taxon>
        <taxon>Streptomyces</taxon>
    </lineage>
</organism>
<protein>
    <submittedName>
        <fullName evidence="6">Zf-HC2 domain-containing protein</fullName>
    </submittedName>
</protein>
<dbReference type="Gene3D" id="1.10.10.1320">
    <property type="entry name" value="Anti-sigma factor, zinc-finger domain"/>
    <property type="match status" value="1"/>
</dbReference>
<feature type="region of interest" description="Disordered" evidence="3">
    <location>
        <begin position="203"/>
        <end position="246"/>
    </location>
</feature>
<evidence type="ECO:0000256" key="3">
    <source>
        <dbReference type="SAM" id="MobiDB-lite"/>
    </source>
</evidence>
<keyword evidence="4" id="KW-0812">Transmembrane</keyword>
<dbReference type="InterPro" id="IPR027383">
    <property type="entry name" value="Znf_put"/>
</dbReference>
<keyword evidence="1" id="KW-0805">Transcription regulation</keyword>
<keyword evidence="4" id="KW-0472">Membrane</keyword>
<dbReference type="InterPro" id="IPR041916">
    <property type="entry name" value="Anti_sigma_zinc_sf"/>
</dbReference>
<dbReference type="Proteomes" id="UP001501721">
    <property type="component" value="Unassembled WGS sequence"/>
</dbReference>
<evidence type="ECO:0000313" key="7">
    <source>
        <dbReference type="Proteomes" id="UP001501721"/>
    </source>
</evidence>
<feature type="domain" description="Putative zinc-finger" evidence="5">
    <location>
        <begin position="20"/>
        <end position="48"/>
    </location>
</feature>
<feature type="region of interest" description="Disordered" evidence="3">
    <location>
        <begin position="80"/>
        <end position="105"/>
    </location>
</feature>
<comment type="caution">
    <text evidence="6">The sequence shown here is derived from an EMBL/GenBank/DDBJ whole genome shotgun (WGS) entry which is preliminary data.</text>
</comment>
<keyword evidence="4" id="KW-1133">Transmembrane helix</keyword>
<evidence type="ECO:0000259" key="5">
    <source>
        <dbReference type="Pfam" id="PF13490"/>
    </source>
</evidence>
<proteinExistence type="predicted"/>